<name>A0A356LF27_9BURK</name>
<dbReference type="EMBL" id="DOEK01000025">
    <property type="protein sequence ID" value="HBP29586.1"/>
    <property type="molecule type" value="Genomic_DNA"/>
</dbReference>
<sequence>MPARQHCRRCRHAKRPVAQKRAVVVFMPQRSITLPCVNLSGYLCDTDAAKCKNGAIHQNVISMKYSTLTIAYYSFDRREVMLATQKRTLSYDPVQLIGTVQLVDGALFTVNCDGVDWVCQQALSCLIEPQVGDQVIISGPDQDRVYLIAVVSRSSNAPVALKIRGDLAISSTTGSVSLHSATSTRIASDTTLTLSSAHYEQTNDTAKLTIGQMSYAGETLEATVGTTTFFSSIVSLMADRINSIARLCFRHIKEVDHVRAQTIDYEADKLTRVHGGYTTLTAQDVMKINGDQIHMS</sequence>
<evidence type="ECO:0008006" key="3">
    <source>
        <dbReference type="Google" id="ProtNLM"/>
    </source>
</evidence>
<dbReference type="AlphaFoldDB" id="A0A356LF27"/>
<protein>
    <recommendedName>
        <fullName evidence="3">DUF3540 domain-containing protein</fullName>
    </recommendedName>
</protein>
<accession>A0A356LF27</accession>
<reference evidence="1 2" key="1">
    <citation type="journal article" date="2018" name="Nat. Biotechnol.">
        <title>A standardized bacterial taxonomy based on genome phylogeny substantially revises the tree of life.</title>
        <authorList>
            <person name="Parks D.H."/>
            <person name="Chuvochina M."/>
            <person name="Waite D.W."/>
            <person name="Rinke C."/>
            <person name="Skarshewski A."/>
            <person name="Chaumeil P.A."/>
            <person name="Hugenholtz P."/>
        </authorList>
    </citation>
    <scope>NUCLEOTIDE SEQUENCE [LARGE SCALE GENOMIC DNA]</scope>
    <source>
        <strain evidence="1">UBA10707</strain>
    </source>
</reference>
<dbReference type="Pfam" id="PF12059">
    <property type="entry name" value="DUF3540"/>
    <property type="match status" value="1"/>
</dbReference>
<gene>
    <name evidence="1" type="ORF">DD666_09250</name>
</gene>
<comment type="caution">
    <text evidence="1">The sequence shown here is derived from an EMBL/GenBank/DDBJ whole genome shotgun (WGS) entry which is preliminary data.</text>
</comment>
<organism evidence="1 2">
    <name type="scientific">Advenella kashmirensis</name>
    <dbReference type="NCBI Taxonomy" id="310575"/>
    <lineage>
        <taxon>Bacteria</taxon>
        <taxon>Pseudomonadati</taxon>
        <taxon>Pseudomonadota</taxon>
        <taxon>Betaproteobacteria</taxon>
        <taxon>Burkholderiales</taxon>
        <taxon>Alcaligenaceae</taxon>
    </lineage>
</organism>
<dbReference type="InterPro" id="IPR021927">
    <property type="entry name" value="DUF3540"/>
</dbReference>
<proteinExistence type="predicted"/>
<evidence type="ECO:0000313" key="1">
    <source>
        <dbReference type="EMBL" id="HBP29586.1"/>
    </source>
</evidence>
<dbReference type="Proteomes" id="UP000264036">
    <property type="component" value="Unassembled WGS sequence"/>
</dbReference>
<evidence type="ECO:0000313" key="2">
    <source>
        <dbReference type="Proteomes" id="UP000264036"/>
    </source>
</evidence>